<dbReference type="AlphaFoldDB" id="A0A1B1NUG8"/>
<protein>
    <submittedName>
        <fullName evidence="1">Uncharacterized protein</fullName>
    </submittedName>
</protein>
<evidence type="ECO:0000313" key="2">
    <source>
        <dbReference type="Proteomes" id="UP000095131"/>
    </source>
</evidence>
<reference evidence="1 2" key="1">
    <citation type="submission" date="2016-08" db="EMBL/GenBank/DDBJ databases">
        <title>Genome sequencing of Vibrio scophthalmi strain FP3289, an isolated from Paralichthys olivaceus.</title>
        <authorList>
            <person name="Han H.-J."/>
        </authorList>
    </citation>
    <scope>NUCLEOTIDE SEQUENCE [LARGE SCALE GENOMIC DNA]</scope>
    <source>
        <strain evidence="1 2">FP3289</strain>
    </source>
</reference>
<accession>A0A1B1NUG8</accession>
<dbReference type="RefSeq" id="WP_065431588.1">
    <property type="nucleotide sequence ID" value="NZ_CP016308.1"/>
</dbReference>
<gene>
    <name evidence="1" type="ORF">VSF3289_04065</name>
</gene>
<dbReference type="EMBL" id="MDCJ01000007">
    <property type="protein sequence ID" value="ODS04925.1"/>
    <property type="molecule type" value="Genomic_DNA"/>
</dbReference>
<name>A0A1B1NUG8_9VIBR</name>
<dbReference type="KEGG" id="vsc:VSVS12_03676"/>
<proteinExistence type="predicted"/>
<dbReference type="OrthoDB" id="6659017at2"/>
<organism evidence="1 2">
    <name type="scientific">Vibrio scophthalmi</name>
    <dbReference type="NCBI Taxonomy" id="45658"/>
    <lineage>
        <taxon>Bacteria</taxon>
        <taxon>Pseudomonadati</taxon>
        <taxon>Pseudomonadota</taxon>
        <taxon>Gammaproteobacteria</taxon>
        <taxon>Vibrionales</taxon>
        <taxon>Vibrionaceae</taxon>
        <taxon>Vibrio</taxon>
    </lineage>
</organism>
<comment type="caution">
    <text evidence="1">The sequence shown here is derived from an EMBL/GenBank/DDBJ whole genome shotgun (WGS) entry which is preliminary data.</text>
</comment>
<sequence>MNKAILLAVITACVGVSLFVSVFSIGANIPVYQWPIEALHGLAFTFAWGLGFPKYLAYFAGIVILGAVTFACYVIGQKFAKLIWRE</sequence>
<dbReference type="PATRIC" id="fig|45658.6.peg.3615"/>
<evidence type="ECO:0000313" key="1">
    <source>
        <dbReference type="EMBL" id="ODS04925.1"/>
    </source>
</evidence>
<dbReference type="Proteomes" id="UP000095131">
    <property type="component" value="Unassembled WGS sequence"/>
</dbReference>